<dbReference type="PANTHER" id="PTHR16026">
    <property type="entry name" value="CARTILAGE ACIDIC PROTEIN 1"/>
    <property type="match status" value="1"/>
</dbReference>
<dbReference type="InterPro" id="IPR027039">
    <property type="entry name" value="Crtac1"/>
</dbReference>
<keyword evidence="5" id="KW-1185">Reference proteome</keyword>
<dbReference type="AlphaFoldDB" id="A0A6P2D7Z0"/>
<organism evidence="4 5">
    <name type="scientific">Gemmata massiliana</name>
    <dbReference type="NCBI Taxonomy" id="1210884"/>
    <lineage>
        <taxon>Bacteria</taxon>
        <taxon>Pseudomonadati</taxon>
        <taxon>Planctomycetota</taxon>
        <taxon>Planctomycetia</taxon>
        <taxon>Gemmatales</taxon>
        <taxon>Gemmataceae</taxon>
        <taxon>Gemmata</taxon>
    </lineage>
</organism>
<dbReference type="InterPro" id="IPR013517">
    <property type="entry name" value="FG-GAP"/>
</dbReference>
<dbReference type="Proteomes" id="UP000464178">
    <property type="component" value="Chromosome"/>
</dbReference>
<accession>A0A6P2D7Z0</accession>
<gene>
    <name evidence="4" type="ORF">SOIL9_20920</name>
</gene>
<dbReference type="Gene3D" id="2.130.10.130">
    <property type="entry name" value="Integrin alpha, N-terminal"/>
    <property type="match status" value="2"/>
</dbReference>
<dbReference type="KEGG" id="gms:SOIL9_20920"/>
<evidence type="ECO:0000313" key="5">
    <source>
        <dbReference type="Proteomes" id="UP000464178"/>
    </source>
</evidence>
<dbReference type="RefSeq" id="WP_162670020.1">
    <property type="nucleotide sequence ID" value="NZ_LR593886.1"/>
</dbReference>
<evidence type="ECO:0000313" key="4">
    <source>
        <dbReference type="EMBL" id="VTR95622.1"/>
    </source>
</evidence>
<feature type="domain" description="ASPIC/UnbV" evidence="3">
    <location>
        <begin position="542"/>
        <end position="610"/>
    </location>
</feature>
<dbReference type="PANTHER" id="PTHR16026:SF0">
    <property type="entry name" value="CARTILAGE ACIDIC PROTEIN 1"/>
    <property type="match status" value="1"/>
</dbReference>
<name>A0A6P2D7Z0_9BACT</name>
<sequence>MPGKTIWALIALIPISVGLFLLIPRNVPQTAEEQQPERELPLAPGYFADVTPGSGIDFVHRNSEEAELATILESLGGGVALIDFDGDGLLDVFLTGGGYFDGPDKRSIKGHPCKLYKNLGGFKFRDATVEAGLDRLESGAPWFYTHGAAVADYDNDGWPDLLVTGYGRLALFHNVPADGNRRRFVDVARSAGLIDSLWSTSAGWGDFDGDGFPDLYVCHYVNWSWANNPPCKDYRDQSRPDVCAPKVFEGQPHVLYRNNRNGTFTEVSAEAGLQVPRPADAYSKLAHLSPAAQARLERAVREKDYGKGLGVLVTDLDDDGRPDIYVANDTSGNFVYLNRGHGRFEQMGSECGAARDALGRATGSMGVDAADYNGTGRLSLFVANYQNETHALYRNEGRGQFVHASQVSGITSLGLNFVGFGTGFLDFDLDGHEDLVISNGHVVHYPPPPADVKQVPVLLRNTRRPGQKPHEVRFENVSPKAGPYFQVRHLGRGIALGDLDNRGRTDVVLNPTNAPVAVLRNQFETDHHWLGIQLIGRPYRDAVGARLELQLADGEKLVRAVKGGGSYLSSGDRRTLFGLGSRTKIDRLTVRWPSGKSQSWKGLAVDRYWTLTEGEEKANSTAPKSGD</sequence>
<proteinExistence type="predicted"/>
<evidence type="ECO:0000256" key="1">
    <source>
        <dbReference type="ARBA" id="ARBA00022729"/>
    </source>
</evidence>
<reference evidence="4 5" key="1">
    <citation type="submission" date="2019-05" db="EMBL/GenBank/DDBJ databases">
        <authorList>
            <consortium name="Science for Life Laboratories"/>
        </authorList>
    </citation>
    <scope>NUCLEOTIDE SEQUENCE [LARGE SCALE GENOMIC DNA]</scope>
    <source>
        <strain evidence="4">Soil9</strain>
    </source>
</reference>
<keyword evidence="1" id="KW-0732">Signal</keyword>
<dbReference type="InterPro" id="IPR011519">
    <property type="entry name" value="UnbV_ASPIC"/>
</dbReference>
<dbReference type="InterPro" id="IPR028994">
    <property type="entry name" value="Integrin_alpha_N"/>
</dbReference>
<protein>
    <recommendedName>
        <fullName evidence="3">ASPIC/UnbV domain-containing protein</fullName>
    </recommendedName>
</protein>
<keyword evidence="2" id="KW-1133">Transmembrane helix</keyword>
<keyword evidence="2" id="KW-0472">Membrane</keyword>
<dbReference type="EMBL" id="LR593886">
    <property type="protein sequence ID" value="VTR95622.1"/>
    <property type="molecule type" value="Genomic_DNA"/>
</dbReference>
<evidence type="ECO:0000256" key="2">
    <source>
        <dbReference type="SAM" id="Phobius"/>
    </source>
</evidence>
<keyword evidence="2" id="KW-0812">Transmembrane</keyword>
<evidence type="ECO:0000259" key="3">
    <source>
        <dbReference type="Pfam" id="PF07593"/>
    </source>
</evidence>
<dbReference type="Pfam" id="PF13517">
    <property type="entry name" value="FG-GAP_3"/>
    <property type="match status" value="2"/>
</dbReference>
<dbReference type="SUPFAM" id="SSF69318">
    <property type="entry name" value="Integrin alpha N-terminal domain"/>
    <property type="match status" value="1"/>
</dbReference>
<dbReference type="Pfam" id="PF07593">
    <property type="entry name" value="UnbV_ASPIC"/>
    <property type="match status" value="1"/>
</dbReference>
<feature type="transmembrane region" description="Helical" evidence="2">
    <location>
        <begin position="6"/>
        <end position="23"/>
    </location>
</feature>